<accession>A0AAV4UR54</accession>
<name>A0AAV4UR54_9ARAC</name>
<gene>
    <name evidence="2" type="ORF">CDAR_9741</name>
</gene>
<sequence>MNKCIKFQLSRDLIKSSAELSDYESVEYTLEISNTTHTTHRRLQRALNPRERPFSAGNVKSAPSHSYRERKRHVAPNLHRSKRHLSSAAEMIHISFLFLSLQKSGNRYADRSISRPISGLFRDSLCSGGKSVVTLCLRSVINI</sequence>
<keyword evidence="3" id="KW-1185">Reference proteome</keyword>
<feature type="compositionally biased region" description="Basic residues" evidence="1">
    <location>
        <begin position="68"/>
        <end position="80"/>
    </location>
</feature>
<feature type="region of interest" description="Disordered" evidence="1">
    <location>
        <begin position="53"/>
        <end position="80"/>
    </location>
</feature>
<dbReference type="Proteomes" id="UP001054837">
    <property type="component" value="Unassembled WGS sequence"/>
</dbReference>
<comment type="caution">
    <text evidence="2">The sequence shown here is derived from an EMBL/GenBank/DDBJ whole genome shotgun (WGS) entry which is preliminary data.</text>
</comment>
<protein>
    <submittedName>
        <fullName evidence="2">Uncharacterized protein</fullName>
    </submittedName>
</protein>
<evidence type="ECO:0000256" key="1">
    <source>
        <dbReference type="SAM" id="MobiDB-lite"/>
    </source>
</evidence>
<dbReference type="EMBL" id="BPLQ01011786">
    <property type="protein sequence ID" value="GIY60355.1"/>
    <property type="molecule type" value="Genomic_DNA"/>
</dbReference>
<evidence type="ECO:0000313" key="2">
    <source>
        <dbReference type="EMBL" id="GIY60355.1"/>
    </source>
</evidence>
<organism evidence="2 3">
    <name type="scientific">Caerostris darwini</name>
    <dbReference type="NCBI Taxonomy" id="1538125"/>
    <lineage>
        <taxon>Eukaryota</taxon>
        <taxon>Metazoa</taxon>
        <taxon>Ecdysozoa</taxon>
        <taxon>Arthropoda</taxon>
        <taxon>Chelicerata</taxon>
        <taxon>Arachnida</taxon>
        <taxon>Araneae</taxon>
        <taxon>Araneomorphae</taxon>
        <taxon>Entelegynae</taxon>
        <taxon>Araneoidea</taxon>
        <taxon>Araneidae</taxon>
        <taxon>Caerostris</taxon>
    </lineage>
</organism>
<proteinExistence type="predicted"/>
<reference evidence="2 3" key="1">
    <citation type="submission" date="2021-06" db="EMBL/GenBank/DDBJ databases">
        <title>Caerostris darwini draft genome.</title>
        <authorList>
            <person name="Kono N."/>
            <person name="Arakawa K."/>
        </authorList>
    </citation>
    <scope>NUCLEOTIDE SEQUENCE [LARGE SCALE GENOMIC DNA]</scope>
</reference>
<dbReference type="AlphaFoldDB" id="A0AAV4UR54"/>
<evidence type="ECO:0000313" key="3">
    <source>
        <dbReference type="Proteomes" id="UP001054837"/>
    </source>
</evidence>